<dbReference type="EMBL" id="CAJNRG010014423">
    <property type="protein sequence ID" value="CAF2155921.1"/>
    <property type="molecule type" value="Genomic_DNA"/>
</dbReference>
<comment type="caution">
    <text evidence="1">The sequence shown here is derived from an EMBL/GenBank/DDBJ whole genome shotgun (WGS) entry which is preliminary data.</text>
</comment>
<dbReference type="EMBL" id="CAJOBF010011592">
    <property type="protein sequence ID" value="CAF4307870.1"/>
    <property type="molecule type" value="Genomic_DNA"/>
</dbReference>
<organism evidence="1 3">
    <name type="scientific">Rotaria magnacalcarata</name>
    <dbReference type="NCBI Taxonomy" id="392030"/>
    <lineage>
        <taxon>Eukaryota</taxon>
        <taxon>Metazoa</taxon>
        <taxon>Spiralia</taxon>
        <taxon>Gnathifera</taxon>
        <taxon>Rotifera</taxon>
        <taxon>Eurotatoria</taxon>
        <taxon>Bdelloidea</taxon>
        <taxon>Philodinida</taxon>
        <taxon>Philodinidae</taxon>
        <taxon>Rotaria</taxon>
    </lineage>
</organism>
<sequence length="139" mass="17071">MKIFNNPFKILNIIELFRVDHFQGNRYNQCHIYSYPYEWKCYNKIRNNFPGGLFKCVYAVSLFDKRPFEHDFSLQILQSFPFMKNLTINRRKAQINERRRKSKNNDENVSIINYYNLTELQYFQAHEDYLYLIQNMLSK</sequence>
<dbReference type="Proteomes" id="UP000663887">
    <property type="component" value="Unassembled WGS sequence"/>
</dbReference>
<evidence type="ECO:0000313" key="1">
    <source>
        <dbReference type="EMBL" id="CAF2155921.1"/>
    </source>
</evidence>
<name>A0A816Y408_9BILA</name>
<reference evidence="1" key="1">
    <citation type="submission" date="2021-02" db="EMBL/GenBank/DDBJ databases">
        <authorList>
            <person name="Nowell W R."/>
        </authorList>
    </citation>
    <scope>NUCLEOTIDE SEQUENCE</scope>
</reference>
<evidence type="ECO:0000313" key="2">
    <source>
        <dbReference type="EMBL" id="CAF4307870.1"/>
    </source>
</evidence>
<gene>
    <name evidence="2" type="ORF">UXM345_LOCUS33781</name>
    <name evidence="1" type="ORF">XDN619_LOCUS29536</name>
</gene>
<dbReference type="Proteomes" id="UP000663842">
    <property type="component" value="Unassembled WGS sequence"/>
</dbReference>
<proteinExistence type="predicted"/>
<evidence type="ECO:0000313" key="3">
    <source>
        <dbReference type="Proteomes" id="UP000663887"/>
    </source>
</evidence>
<protein>
    <submittedName>
        <fullName evidence="1">Uncharacterized protein</fullName>
    </submittedName>
</protein>
<accession>A0A816Y408</accession>
<dbReference type="AlphaFoldDB" id="A0A816Y408"/>